<dbReference type="GO" id="GO:0042910">
    <property type="term" value="F:xenobiotic transmembrane transporter activity"/>
    <property type="evidence" value="ECO:0007669"/>
    <property type="project" value="InterPro"/>
</dbReference>
<dbReference type="GO" id="GO:0015297">
    <property type="term" value="F:antiporter activity"/>
    <property type="evidence" value="ECO:0007669"/>
    <property type="project" value="InterPro"/>
</dbReference>
<keyword evidence="6" id="KW-1133">Transmembrane helix</keyword>
<keyword evidence="6" id="KW-0472">Membrane</keyword>
<keyword evidence="6" id="KW-0812">Transmembrane</keyword>
<dbReference type="Proteomes" id="UP000301475">
    <property type="component" value="Chromosome"/>
</dbReference>
<name>A0A4P8XYL5_9FIRM</name>
<evidence type="ECO:0000256" key="2">
    <source>
        <dbReference type="ARBA" id="ARBA00010199"/>
    </source>
</evidence>
<keyword evidence="4" id="KW-0813">Transport</keyword>
<keyword evidence="8" id="KW-1185">Reference proteome</keyword>
<sequence length="83" mass="8877">MENSRVKNAWKYVLPAMLSHICFSLFSIVDGVFIGNSIGTNALGAIGLVMPFVNAIVAIMMLINVGSATIFAVQVGKEDTEKT</sequence>
<dbReference type="Pfam" id="PF01554">
    <property type="entry name" value="MatE"/>
    <property type="match status" value="1"/>
</dbReference>
<evidence type="ECO:0000256" key="3">
    <source>
        <dbReference type="ARBA" id="ARBA00020268"/>
    </source>
</evidence>
<gene>
    <name evidence="7" type="ORF">E5Z56_09710</name>
</gene>
<evidence type="ECO:0000256" key="1">
    <source>
        <dbReference type="ARBA" id="ARBA00003408"/>
    </source>
</evidence>
<comment type="function">
    <text evidence="1">Multidrug efflux pump.</text>
</comment>
<dbReference type="RefSeq" id="WP_138157611.1">
    <property type="nucleotide sequence ID" value="NZ_CP039381.1"/>
</dbReference>
<evidence type="ECO:0000256" key="5">
    <source>
        <dbReference type="ARBA" id="ARBA00031636"/>
    </source>
</evidence>
<dbReference type="AlphaFoldDB" id="A0A4P8XYL5"/>
<evidence type="ECO:0000256" key="6">
    <source>
        <dbReference type="SAM" id="Phobius"/>
    </source>
</evidence>
<dbReference type="PANTHER" id="PTHR43298">
    <property type="entry name" value="MULTIDRUG RESISTANCE PROTEIN NORM-RELATED"/>
    <property type="match status" value="1"/>
</dbReference>
<dbReference type="InterPro" id="IPR002528">
    <property type="entry name" value="MATE_fam"/>
</dbReference>
<evidence type="ECO:0000256" key="4">
    <source>
        <dbReference type="ARBA" id="ARBA00022448"/>
    </source>
</evidence>
<reference evidence="7 8" key="1">
    <citation type="submission" date="2019-04" db="EMBL/GenBank/DDBJ databases">
        <authorList>
            <person name="Embree M."/>
            <person name="Gaffney J.R."/>
        </authorList>
    </citation>
    <scope>NUCLEOTIDE SEQUENCE [LARGE SCALE GENOMIC DNA]</scope>
    <source>
        <strain evidence="7 8">JE7A12</strain>
    </source>
</reference>
<dbReference type="InterPro" id="IPR050222">
    <property type="entry name" value="MATE_MdtK"/>
</dbReference>
<evidence type="ECO:0000313" key="7">
    <source>
        <dbReference type="EMBL" id="QCT07614.1"/>
    </source>
</evidence>
<organism evidence="7 8">
    <name type="scientific">Ruminococcus bovis</name>
    <dbReference type="NCBI Taxonomy" id="2564099"/>
    <lineage>
        <taxon>Bacteria</taxon>
        <taxon>Bacillati</taxon>
        <taxon>Bacillota</taxon>
        <taxon>Clostridia</taxon>
        <taxon>Eubacteriales</taxon>
        <taxon>Oscillospiraceae</taxon>
        <taxon>Ruminococcus</taxon>
    </lineage>
</organism>
<dbReference type="KEGG" id="ruj:E5Z56_09710"/>
<feature type="transmembrane region" description="Helical" evidence="6">
    <location>
        <begin position="12"/>
        <end position="34"/>
    </location>
</feature>
<feature type="transmembrane region" description="Helical" evidence="6">
    <location>
        <begin position="46"/>
        <end position="73"/>
    </location>
</feature>
<dbReference type="OrthoDB" id="305360at2"/>
<dbReference type="GO" id="GO:0005886">
    <property type="term" value="C:plasma membrane"/>
    <property type="evidence" value="ECO:0007669"/>
    <property type="project" value="TreeGrafter"/>
</dbReference>
<proteinExistence type="inferred from homology"/>
<accession>A0A4P8XYL5</accession>
<evidence type="ECO:0000313" key="8">
    <source>
        <dbReference type="Proteomes" id="UP000301475"/>
    </source>
</evidence>
<comment type="similarity">
    <text evidence="2">Belongs to the multi antimicrobial extrusion (MATE) (TC 2.A.66.1) family.</text>
</comment>
<protein>
    <recommendedName>
        <fullName evidence="3">Probable multidrug resistance protein NorM</fullName>
    </recommendedName>
    <alternativeName>
        <fullName evidence="5">Multidrug-efflux transporter</fullName>
    </alternativeName>
</protein>
<dbReference type="EMBL" id="CP039381">
    <property type="protein sequence ID" value="QCT07614.1"/>
    <property type="molecule type" value="Genomic_DNA"/>
</dbReference>
<dbReference type="PANTHER" id="PTHR43298:SF2">
    <property type="entry name" value="FMN_FAD EXPORTER YEEO-RELATED"/>
    <property type="match status" value="1"/>
</dbReference>